<dbReference type="PANTHER" id="PTHR43300">
    <property type="entry name" value="ACETYLTRANSFERASE"/>
    <property type="match status" value="1"/>
</dbReference>
<feature type="site" description="Increases basicity of active site His" evidence="1">
    <location>
        <position position="142"/>
    </location>
</feature>
<dbReference type="Gene3D" id="3.40.50.20">
    <property type="match status" value="1"/>
</dbReference>
<dbReference type="InterPro" id="IPR020019">
    <property type="entry name" value="AcTrfase_PglD-like"/>
</dbReference>
<evidence type="ECO:0000313" key="4">
    <source>
        <dbReference type="EMBL" id="MBB5982886.1"/>
    </source>
</evidence>
<accession>A0A841E1I5</accession>
<keyword evidence="5" id="KW-1185">Reference proteome</keyword>
<evidence type="ECO:0000256" key="1">
    <source>
        <dbReference type="PIRSR" id="PIRSR620019-1"/>
    </source>
</evidence>
<name>A0A841E1I5_9ACTN</name>
<feature type="active site" description="Proton acceptor" evidence="1">
    <location>
        <position position="141"/>
    </location>
</feature>
<comment type="caution">
    <text evidence="4">The sequence shown here is derived from an EMBL/GenBank/DDBJ whole genome shotgun (WGS) entry which is preliminary data.</text>
</comment>
<protein>
    <submittedName>
        <fullName evidence="4">Sugar O-acyltransferase (Sialic acid O-acetyltransferase NeuD family)</fullName>
    </submittedName>
</protein>
<proteinExistence type="predicted"/>
<evidence type="ECO:0000313" key="5">
    <source>
        <dbReference type="Proteomes" id="UP000558997"/>
    </source>
</evidence>
<feature type="domain" description="PglD N-terminal" evidence="3">
    <location>
        <begin position="11"/>
        <end position="82"/>
    </location>
</feature>
<gene>
    <name evidence="4" type="ORF">HDA44_006227</name>
</gene>
<dbReference type="RefSeq" id="WP_184840452.1">
    <property type="nucleotide sequence ID" value="NZ_BAAAVN010000002.1"/>
</dbReference>
<dbReference type="GO" id="GO:0016746">
    <property type="term" value="F:acyltransferase activity"/>
    <property type="evidence" value="ECO:0007669"/>
    <property type="project" value="UniProtKB-KW"/>
</dbReference>
<dbReference type="InterPro" id="IPR050179">
    <property type="entry name" value="Trans_hexapeptide_repeat"/>
</dbReference>
<dbReference type="PANTHER" id="PTHR43300:SF7">
    <property type="entry name" value="UDP-N-ACETYLBACILLOSAMINE N-ACETYLTRANSFERASE"/>
    <property type="match status" value="1"/>
</dbReference>
<dbReference type="AlphaFoldDB" id="A0A841E1I5"/>
<dbReference type="EMBL" id="JACHNF010000001">
    <property type="protein sequence ID" value="MBB5982886.1"/>
    <property type="molecule type" value="Genomic_DNA"/>
</dbReference>
<dbReference type="InterPro" id="IPR011004">
    <property type="entry name" value="Trimer_LpxA-like_sf"/>
</dbReference>
<feature type="binding site" evidence="2">
    <location>
        <position position="74"/>
    </location>
    <ligand>
        <name>substrate</name>
    </ligand>
</feature>
<organism evidence="4 5">
    <name type="scientific">Kribbella solani</name>
    <dbReference type="NCBI Taxonomy" id="236067"/>
    <lineage>
        <taxon>Bacteria</taxon>
        <taxon>Bacillati</taxon>
        <taxon>Actinomycetota</taxon>
        <taxon>Actinomycetes</taxon>
        <taxon>Propionibacteriales</taxon>
        <taxon>Kribbellaceae</taxon>
        <taxon>Kribbella</taxon>
    </lineage>
</organism>
<dbReference type="InterPro" id="IPR041561">
    <property type="entry name" value="PglD_N"/>
</dbReference>
<dbReference type="Pfam" id="PF00132">
    <property type="entry name" value="Hexapep"/>
    <property type="match status" value="1"/>
</dbReference>
<evidence type="ECO:0000256" key="2">
    <source>
        <dbReference type="PIRSR" id="PIRSR620019-2"/>
    </source>
</evidence>
<dbReference type="InterPro" id="IPR001451">
    <property type="entry name" value="Hexapep"/>
</dbReference>
<dbReference type="NCBIfam" id="TIGR03570">
    <property type="entry name" value="NeuD_NnaD"/>
    <property type="match status" value="1"/>
</dbReference>
<dbReference type="Proteomes" id="UP000558997">
    <property type="component" value="Unassembled WGS sequence"/>
</dbReference>
<evidence type="ECO:0000259" key="3">
    <source>
        <dbReference type="Pfam" id="PF17836"/>
    </source>
</evidence>
<dbReference type="Gene3D" id="2.160.10.10">
    <property type="entry name" value="Hexapeptide repeat proteins"/>
    <property type="match status" value="1"/>
</dbReference>
<keyword evidence="4" id="KW-0012">Acyltransferase</keyword>
<dbReference type="SUPFAM" id="SSF51161">
    <property type="entry name" value="Trimeric LpxA-like enzymes"/>
    <property type="match status" value="1"/>
</dbReference>
<keyword evidence="4" id="KW-0808">Transferase</keyword>
<reference evidence="4 5" key="1">
    <citation type="submission" date="2020-08" db="EMBL/GenBank/DDBJ databases">
        <title>Sequencing the genomes of 1000 actinobacteria strains.</title>
        <authorList>
            <person name="Klenk H.-P."/>
        </authorList>
    </citation>
    <scope>NUCLEOTIDE SEQUENCE [LARGE SCALE GENOMIC DNA]</scope>
    <source>
        <strain evidence="4 5">DSM 17294</strain>
    </source>
</reference>
<sequence>MAVPRIQSRPLVVVGAGAIARQIRSLIAGLAGDPYRILGYLDLPRSPRPSGCVPILGGDEVLAGTDAGYVIAVGKPLVRRQVDLSATRWGRQPVTLRHPDATLDDDVTLGAGTIAFPGARIQVDARLGRHVLVNANAVVGHDCDIHDHVVLSPLAMLGGGVVIEAAAFIGAGAVVLPRRVIGAGATVGAGAVVTADVPPRACVAGVPARDINAI</sequence>
<dbReference type="Pfam" id="PF17836">
    <property type="entry name" value="PglD_N"/>
    <property type="match status" value="1"/>
</dbReference>